<dbReference type="Proteomes" id="UP000266239">
    <property type="component" value="Unassembled WGS sequence"/>
</dbReference>
<gene>
    <name evidence="2" type="ORF">DYB25_006764</name>
    <name evidence="4" type="ORF">DYB30_008053</name>
    <name evidence="3" type="ORF">DYB34_007693</name>
</gene>
<feature type="compositionally biased region" description="Basic and acidic residues" evidence="1">
    <location>
        <begin position="38"/>
        <end position="47"/>
    </location>
</feature>
<dbReference type="EMBL" id="QUTB01007436">
    <property type="protein sequence ID" value="RHY45984.1"/>
    <property type="molecule type" value="Genomic_DNA"/>
</dbReference>
<evidence type="ECO:0000313" key="6">
    <source>
        <dbReference type="Proteomes" id="UP000266643"/>
    </source>
</evidence>
<evidence type="ECO:0000313" key="7">
    <source>
        <dbReference type="Proteomes" id="UP000283543"/>
    </source>
</evidence>
<evidence type="ECO:0000313" key="5">
    <source>
        <dbReference type="Proteomes" id="UP000266239"/>
    </source>
</evidence>
<protein>
    <submittedName>
        <fullName evidence="4">Uncharacterized protein</fullName>
    </submittedName>
</protein>
<name>A0A397D6A0_APHAT</name>
<dbReference type="Proteomes" id="UP000266643">
    <property type="component" value="Unassembled WGS sequence"/>
</dbReference>
<reference evidence="5 6" key="1">
    <citation type="submission" date="2018-08" db="EMBL/GenBank/DDBJ databases">
        <title>Aphanomyces genome sequencing and annotation.</title>
        <authorList>
            <person name="Minardi D."/>
            <person name="Oidtmann B."/>
            <person name="Van Der Giezen M."/>
            <person name="Studholme D.J."/>
        </authorList>
    </citation>
    <scope>NUCLEOTIDE SEQUENCE [LARGE SCALE GENOMIC DNA]</scope>
    <source>
        <strain evidence="4 6">D2</strain>
        <strain evidence="3 7">Si</strain>
        <strain evidence="2 5">Yx</strain>
    </source>
</reference>
<sequence>MVMGRNAPAYDAVATPADNDVSPEKFTERSRASVTTPRQDEGADRTKSSVRLKKSIVLQPMQCLNSTASADELFYLACQAGDEAMVRSQLPLASSGALDLNRFTHHQVLYHLYPTVCLEYS</sequence>
<dbReference type="EMBL" id="QUTA01009697">
    <property type="protein sequence ID" value="RHY00620.1"/>
    <property type="molecule type" value="Genomic_DNA"/>
</dbReference>
<evidence type="ECO:0000256" key="1">
    <source>
        <dbReference type="SAM" id="MobiDB-lite"/>
    </source>
</evidence>
<evidence type="ECO:0000313" key="4">
    <source>
        <dbReference type="EMBL" id="RHY56215.1"/>
    </source>
</evidence>
<accession>A0A397D6A0</accession>
<evidence type="ECO:0000313" key="2">
    <source>
        <dbReference type="EMBL" id="RHY00620.1"/>
    </source>
</evidence>
<evidence type="ECO:0000313" key="3">
    <source>
        <dbReference type="EMBL" id="RHY45984.1"/>
    </source>
</evidence>
<dbReference type="Proteomes" id="UP000283543">
    <property type="component" value="Unassembled WGS sequence"/>
</dbReference>
<comment type="caution">
    <text evidence="4">The sequence shown here is derived from an EMBL/GenBank/DDBJ whole genome shotgun (WGS) entry which is preliminary data.</text>
</comment>
<organism evidence="4 6">
    <name type="scientific">Aphanomyces astaci</name>
    <name type="common">Crayfish plague agent</name>
    <dbReference type="NCBI Taxonomy" id="112090"/>
    <lineage>
        <taxon>Eukaryota</taxon>
        <taxon>Sar</taxon>
        <taxon>Stramenopiles</taxon>
        <taxon>Oomycota</taxon>
        <taxon>Saprolegniomycetes</taxon>
        <taxon>Saprolegniales</taxon>
        <taxon>Verrucalvaceae</taxon>
        <taxon>Aphanomyces</taxon>
    </lineage>
</organism>
<dbReference type="AlphaFoldDB" id="A0A397D6A0"/>
<proteinExistence type="predicted"/>
<feature type="region of interest" description="Disordered" evidence="1">
    <location>
        <begin position="1"/>
        <end position="48"/>
    </location>
</feature>
<dbReference type="VEuPathDB" id="FungiDB:H257_05694"/>
<feature type="compositionally biased region" description="Basic and acidic residues" evidence="1">
    <location>
        <begin position="22"/>
        <end position="31"/>
    </location>
</feature>
<dbReference type="EMBL" id="QUTD01006306">
    <property type="protein sequence ID" value="RHY56215.1"/>
    <property type="molecule type" value="Genomic_DNA"/>
</dbReference>